<sequence>MAGSGRRVGLITVFSGLLLVPVMASQGRGREGLRPPPRRGGGAPALRHCRQGTFHQGNRCYDVRKDHQVDYDTATERCSALDGGQLALFKNAQTMDGLAQIFSDCRSPPGVAFRKPRKNWWKRRPPRCRGRQPNPKSIKSAKIPTGFFWIGLRRNVSGTADQRFHFADGSPLGKFSRWLNGQASRDDDGKDCVATRLMNNQGWKRFACSHNLRYICESEAKVRKDGEESTDNSLSTEVTTPGMSVGTTGSVDAYVTAGLPARQNAGTPTEQDESLPAKQKAGGPKKSSVNMWLLLPGLQITGMLVLMVWGTLFAWKITEGGTRPVSATSNASVSAASDVPITERITKNFEDPE</sequence>
<feature type="compositionally biased region" description="Polar residues" evidence="2">
    <location>
        <begin position="231"/>
        <end position="249"/>
    </location>
</feature>
<dbReference type="AlphaFoldDB" id="A0A8K0A011"/>
<dbReference type="InterPro" id="IPR016187">
    <property type="entry name" value="CTDL_fold"/>
</dbReference>
<evidence type="ECO:0000256" key="4">
    <source>
        <dbReference type="SAM" id="SignalP"/>
    </source>
</evidence>
<dbReference type="InterPro" id="IPR050801">
    <property type="entry name" value="Ca-Dep_Lectins_ImmuneDev"/>
</dbReference>
<reference evidence="6" key="1">
    <citation type="submission" date="2022-01" db="EMBL/GenBank/DDBJ databases">
        <authorList>
            <person name="Braso-Vives M."/>
        </authorList>
    </citation>
    <scope>NUCLEOTIDE SEQUENCE</scope>
</reference>
<feature type="signal peptide" evidence="4">
    <location>
        <begin position="1"/>
        <end position="24"/>
    </location>
</feature>
<feature type="chain" id="PRO_5035422908" evidence="4">
    <location>
        <begin position="25"/>
        <end position="353"/>
    </location>
</feature>
<evidence type="ECO:0000256" key="3">
    <source>
        <dbReference type="SAM" id="Phobius"/>
    </source>
</evidence>
<keyword evidence="3" id="KW-0812">Transmembrane</keyword>
<keyword evidence="3" id="KW-0472">Membrane</keyword>
<gene>
    <name evidence="6" type="primary">Hypp3183</name>
    <name evidence="6" type="ORF">BLAG_LOCUS19439</name>
</gene>
<dbReference type="InterPro" id="IPR016186">
    <property type="entry name" value="C-type_lectin-like/link_sf"/>
</dbReference>
<protein>
    <submittedName>
        <fullName evidence="6">Hypp3183 protein</fullName>
    </submittedName>
</protein>
<dbReference type="OrthoDB" id="10054683at2759"/>
<dbReference type="SMART" id="SM00034">
    <property type="entry name" value="CLECT"/>
    <property type="match status" value="1"/>
</dbReference>
<name>A0A8K0A011_BRALA</name>
<keyword evidence="1" id="KW-1015">Disulfide bond</keyword>
<evidence type="ECO:0000313" key="7">
    <source>
        <dbReference type="Proteomes" id="UP000838412"/>
    </source>
</evidence>
<dbReference type="EMBL" id="OV696690">
    <property type="protein sequence ID" value="CAH1265458.1"/>
    <property type="molecule type" value="Genomic_DNA"/>
</dbReference>
<evidence type="ECO:0000256" key="2">
    <source>
        <dbReference type="SAM" id="MobiDB-lite"/>
    </source>
</evidence>
<dbReference type="Gene3D" id="3.10.100.10">
    <property type="entry name" value="Mannose-Binding Protein A, subunit A"/>
    <property type="match status" value="1"/>
</dbReference>
<keyword evidence="4" id="KW-0732">Signal</keyword>
<evidence type="ECO:0000256" key="1">
    <source>
        <dbReference type="ARBA" id="ARBA00023157"/>
    </source>
</evidence>
<evidence type="ECO:0000313" key="6">
    <source>
        <dbReference type="EMBL" id="CAH1265458.1"/>
    </source>
</evidence>
<keyword evidence="3" id="KW-1133">Transmembrane helix</keyword>
<dbReference type="InterPro" id="IPR001304">
    <property type="entry name" value="C-type_lectin-like"/>
</dbReference>
<feature type="region of interest" description="Disordered" evidence="2">
    <location>
        <begin position="225"/>
        <end position="249"/>
    </location>
</feature>
<feature type="region of interest" description="Disordered" evidence="2">
    <location>
        <begin position="26"/>
        <end position="47"/>
    </location>
</feature>
<dbReference type="PANTHER" id="PTHR22801:SF63">
    <property type="entry name" value="C-TYPE LECTIN DOMAIN-CONTAINING PROTEIN"/>
    <property type="match status" value="1"/>
</dbReference>
<dbReference type="Proteomes" id="UP000838412">
    <property type="component" value="Chromosome 5"/>
</dbReference>
<dbReference type="Pfam" id="PF00059">
    <property type="entry name" value="Lectin_C"/>
    <property type="match status" value="1"/>
</dbReference>
<organism evidence="6 7">
    <name type="scientific">Branchiostoma lanceolatum</name>
    <name type="common">Common lancelet</name>
    <name type="synonym">Amphioxus lanceolatum</name>
    <dbReference type="NCBI Taxonomy" id="7740"/>
    <lineage>
        <taxon>Eukaryota</taxon>
        <taxon>Metazoa</taxon>
        <taxon>Chordata</taxon>
        <taxon>Cephalochordata</taxon>
        <taxon>Leptocardii</taxon>
        <taxon>Amphioxiformes</taxon>
        <taxon>Branchiostomatidae</taxon>
        <taxon>Branchiostoma</taxon>
    </lineage>
</organism>
<accession>A0A8K0A011</accession>
<dbReference type="SUPFAM" id="SSF56436">
    <property type="entry name" value="C-type lectin-like"/>
    <property type="match status" value="1"/>
</dbReference>
<feature type="transmembrane region" description="Helical" evidence="3">
    <location>
        <begin position="291"/>
        <end position="315"/>
    </location>
</feature>
<evidence type="ECO:0000259" key="5">
    <source>
        <dbReference type="SMART" id="SM00034"/>
    </source>
</evidence>
<dbReference type="PANTHER" id="PTHR22801">
    <property type="entry name" value="LITHOSTATHINE"/>
    <property type="match status" value="1"/>
</dbReference>
<keyword evidence="7" id="KW-1185">Reference proteome</keyword>
<proteinExistence type="predicted"/>
<dbReference type="PROSITE" id="PS00615">
    <property type="entry name" value="C_TYPE_LECTIN_1"/>
    <property type="match status" value="1"/>
</dbReference>
<feature type="region of interest" description="Disordered" evidence="2">
    <location>
        <begin position="262"/>
        <end position="286"/>
    </location>
</feature>
<dbReference type="CDD" id="cd00037">
    <property type="entry name" value="CLECT"/>
    <property type="match status" value="1"/>
</dbReference>
<dbReference type="InterPro" id="IPR018378">
    <property type="entry name" value="C-type_lectin_CS"/>
</dbReference>
<feature type="domain" description="C-type lectin" evidence="5">
    <location>
        <begin position="49"/>
        <end position="217"/>
    </location>
</feature>